<feature type="transmembrane region" description="Helical" evidence="1">
    <location>
        <begin position="104"/>
        <end position="124"/>
    </location>
</feature>
<keyword evidence="1" id="KW-0472">Membrane</keyword>
<accession>A0ABM4WD50</accession>
<dbReference type="RefSeq" id="XP_071929712.1">
    <property type="nucleotide sequence ID" value="XM_072073611.1"/>
</dbReference>
<evidence type="ECO:0000313" key="2">
    <source>
        <dbReference type="Proteomes" id="UP001652660"/>
    </source>
</evidence>
<keyword evidence="2" id="KW-1185">Reference proteome</keyword>
<feature type="transmembrane region" description="Helical" evidence="1">
    <location>
        <begin position="144"/>
        <end position="165"/>
    </location>
</feature>
<protein>
    <submittedName>
        <fullName evidence="3">Uncharacterized protein</fullName>
    </submittedName>
</protein>
<keyword evidence="1" id="KW-0812">Transmembrane</keyword>
<organism evidence="2 3">
    <name type="scientific">Coffea arabica</name>
    <name type="common">Arabian coffee</name>
    <dbReference type="NCBI Taxonomy" id="13443"/>
    <lineage>
        <taxon>Eukaryota</taxon>
        <taxon>Viridiplantae</taxon>
        <taxon>Streptophyta</taxon>
        <taxon>Embryophyta</taxon>
        <taxon>Tracheophyta</taxon>
        <taxon>Spermatophyta</taxon>
        <taxon>Magnoliopsida</taxon>
        <taxon>eudicotyledons</taxon>
        <taxon>Gunneridae</taxon>
        <taxon>Pentapetalae</taxon>
        <taxon>asterids</taxon>
        <taxon>lamiids</taxon>
        <taxon>Gentianales</taxon>
        <taxon>Rubiaceae</taxon>
        <taxon>Ixoroideae</taxon>
        <taxon>Gardenieae complex</taxon>
        <taxon>Bertiereae - Coffeeae clade</taxon>
        <taxon>Coffeeae</taxon>
        <taxon>Coffea</taxon>
    </lineage>
</organism>
<evidence type="ECO:0000256" key="1">
    <source>
        <dbReference type="SAM" id="Phobius"/>
    </source>
</evidence>
<sequence length="182" mass="20308">MQGLQLQCPPVAPPPLPLALRRTASNYHAFVSFASIRNSALPVPRTWIKSTTRRSLYVIRGRGVLTTLSSGSSCLPCDSGNSSPSGEIELDRTTKIYEFLLPKLDGFVSHMVTTCFILLAVWFYLRIGLPLPFVPIGIVKLAYILHYIPTMMGLLTYVVVDNAYAQHLKKKQRTRNKKRGST</sequence>
<dbReference type="GeneID" id="140032830"/>
<name>A0ABM4WD50_COFAR</name>
<proteinExistence type="predicted"/>
<dbReference type="Proteomes" id="UP001652660">
    <property type="component" value="Unplaced"/>
</dbReference>
<keyword evidence="1" id="KW-1133">Transmembrane helix</keyword>
<gene>
    <name evidence="3" type="primary">LOC140032830</name>
</gene>
<evidence type="ECO:0000313" key="3">
    <source>
        <dbReference type="RefSeq" id="XP_071929712.1"/>
    </source>
</evidence>
<reference evidence="3" key="1">
    <citation type="submission" date="2025-08" db="UniProtKB">
        <authorList>
            <consortium name="RefSeq"/>
        </authorList>
    </citation>
    <scope>IDENTIFICATION</scope>
    <source>
        <tissue evidence="3">Leaves</tissue>
    </source>
</reference>